<accession>A0ABW5JEB1</accession>
<dbReference type="PANTHER" id="PTHR33169">
    <property type="entry name" value="PADR-FAMILY TRANSCRIPTIONAL REGULATOR"/>
    <property type="match status" value="1"/>
</dbReference>
<keyword evidence="3" id="KW-1185">Reference proteome</keyword>
<gene>
    <name evidence="2" type="ORF">ACFSVN_01285</name>
</gene>
<dbReference type="PANTHER" id="PTHR33169:SF14">
    <property type="entry name" value="TRANSCRIPTIONAL REGULATOR RV3488"/>
    <property type="match status" value="1"/>
</dbReference>
<organism evidence="2 3">
    <name type="scientific">Gracilimonas halophila</name>
    <dbReference type="NCBI Taxonomy" id="1834464"/>
    <lineage>
        <taxon>Bacteria</taxon>
        <taxon>Pseudomonadati</taxon>
        <taxon>Balneolota</taxon>
        <taxon>Balneolia</taxon>
        <taxon>Balneolales</taxon>
        <taxon>Balneolaceae</taxon>
        <taxon>Gracilimonas</taxon>
    </lineage>
</organism>
<dbReference type="InterPro" id="IPR005149">
    <property type="entry name" value="Tscrpt_reg_PadR_N"/>
</dbReference>
<name>A0ABW5JEB1_9BACT</name>
<sequence>MNILSRMEELILLSVWKLQTEAYGLEIRQHLSELTGQELSVGAVYVPLKRLKKRGYLEAWDSEPTDERGGRSKRFYKLTQKGIGALQQVKSVQDNAWSNLPDLGFDWAPAKS</sequence>
<evidence type="ECO:0000259" key="1">
    <source>
        <dbReference type="Pfam" id="PF03551"/>
    </source>
</evidence>
<evidence type="ECO:0000313" key="2">
    <source>
        <dbReference type="EMBL" id="MFD2531074.1"/>
    </source>
</evidence>
<feature type="domain" description="Transcription regulator PadR N-terminal" evidence="1">
    <location>
        <begin position="19"/>
        <end position="87"/>
    </location>
</feature>
<dbReference type="RefSeq" id="WP_390297428.1">
    <property type="nucleotide sequence ID" value="NZ_JBHULI010000002.1"/>
</dbReference>
<dbReference type="Proteomes" id="UP001597460">
    <property type="component" value="Unassembled WGS sequence"/>
</dbReference>
<dbReference type="InterPro" id="IPR052509">
    <property type="entry name" value="Metal_resp_DNA-bind_regulator"/>
</dbReference>
<dbReference type="InterPro" id="IPR036390">
    <property type="entry name" value="WH_DNA-bd_sf"/>
</dbReference>
<proteinExistence type="predicted"/>
<dbReference type="EMBL" id="JBHULI010000002">
    <property type="protein sequence ID" value="MFD2531074.1"/>
    <property type="molecule type" value="Genomic_DNA"/>
</dbReference>
<dbReference type="InterPro" id="IPR036388">
    <property type="entry name" value="WH-like_DNA-bd_sf"/>
</dbReference>
<dbReference type="Gene3D" id="1.10.10.10">
    <property type="entry name" value="Winged helix-like DNA-binding domain superfamily/Winged helix DNA-binding domain"/>
    <property type="match status" value="1"/>
</dbReference>
<dbReference type="SUPFAM" id="SSF46785">
    <property type="entry name" value="Winged helix' DNA-binding domain"/>
    <property type="match status" value="1"/>
</dbReference>
<protein>
    <submittedName>
        <fullName evidence="2">PadR family transcriptional regulator</fullName>
    </submittedName>
</protein>
<reference evidence="3" key="1">
    <citation type="journal article" date="2019" name="Int. J. Syst. Evol. Microbiol.">
        <title>The Global Catalogue of Microorganisms (GCM) 10K type strain sequencing project: providing services to taxonomists for standard genome sequencing and annotation.</title>
        <authorList>
            <consortium name="The Broad Institute Genomics Platform"/>
            <consortium name="The Broad Institute Genome Sequencing Center for Infectious Disease"/>
            <person name="Wu L."/>
            <person name="Ma J."/>
        </authorList>
    </citation>
    <scope>NUCLEOTIDE SEQUENCE [LARGE SCALE GENOMIC DNA]</scope>
    <source>
        <strain evidence="3">KCTC 52042</strain>
    </source>
</reference>
<comment type="caution">
    <text evidence="2">The sequence shown here is derived from an EMBL/GenBank/DDBJ whole genome shotgun (WGS) entry which is preliminary data.</text>
</comment>
<dbReference type="Pfam" id="PF03551">
    <property type="entry name" value="PadR"/>
    <property type="match status" value="1"/>
</dbReference>
<evidence type="ECO:0000313" key="3">
    <source>
        <dbReference type="Proteomes" id="UP001597460"/>
    </source>
</evidence>